<evidence type="ECO:0000313" key="2">
    <source>
        <dbReference type="Proteomes" id="UP000050794"/>
    </source>
</evidence>
<proteinExistence type="predicted"/>
<dbReference type="AlphaFoldDB" id="A0A183U202"/>
<gene>
    <name evidence="1" type="ORF">TCNE_LOCUS2522</name>
</gene>
<evidence type="ECO:0000313" key="3">
    <source>
        <dbReference type="WBParaSite" id="TCNE_0000252201-mRNA-1"/>
    </source>
</evidence>
<protein>
    <submittedName>
        <fullName evidence="1 3">Uncharacterized protein</fullName>
    </submittedName>
</protein>
<name>A0A183U202_TOXCA</name>
<reference evidence="1 2" key="2">
    <citation type="submission" date="2018-11" db="EMBL/GenBank/DDBJ databases">
        <authorList>
            <consortium name="Pathogen Informatics"/>
        </authorList>
    </citation>
    <scope>NUCLEOTIDE SEQUENCE [LARGE SCALE GENOMIC DNA]</scope>
</reference>
<accession>A0A183U202</accession>
<reference evidence="3" key="1">
    <citation type="submission" date="2016-06" db="UniProtKB">
        <authorList>
            <consortium name="WormBaseParasite"/>
        </authorList>
    </citation>
    <scope>IDENTIFICATION</scope>
</reference>
<organism evidence="2 3">
    <name type="scientific">Toxocara canis</name>
    <name type="common">Canine roundworm</name>
    <dbReference type="NCBI Taxonomy" id="6265"/>
    <lineage>
        <taxon>Eukaryota</taxon>
        <taxon>Metazoa</taxon>
        <taxon>Ecdysozoa</taxon>
        <taxon>Nematoda</taxon>
        <taxon>Chromadorea</taxon>
        <taxon>Rhabditida</taxon>
        <taxon>Spirurina</taxon>
        <taxon>Ascaridomorpha</taxon>
        <taxon>Ascaridoidea</taxon>
        <taxon>Toxocaridae</taxon>
        <taxon>Toxocara</taxon>
    </lineage>
</organism>
<dbReference type="EMBL" id="UYWY01002585">
    <property type="protein sequence ID" value="VDM28210.1"/>
    <property type="molecule type" value="Genomic_DNA"/>
</dbReference>
<keyword evidence="2" id="KW-1185">Reference proteome</keyword>
<dbReference type="Proteomes" id="UP000050794">
    <property type="component" value="Unassembled WGS sequence"/>
</dbReference>
<evidence type="ECO:0000313" key="1">
    <source>
        <dbReference type="EMBL" id="VDM28210.1"/>
    </source>
</evidence>
<sequence length="102" mass="11309">MIIRSDVRSRGFDDYFDNRKLSAVKAIENRLRQSRVALACWSTGCGALVKPLEHLICVNLMSSAITASQNSVDFAVAEPAKKRARVQEVAADSQVCYSFTRV</sequence>
<dbReference type="WBParaSite" id="TCNE_0000252201-mRNA-1">
    <property type="protein sequence ID" value="TCNE_0000252201-mRNA-1"/>
    <property type="gene ID" value="TCNE_0000252201"/>
</dbReference>